<dbReference type="AlphaFoldDB" id="A0A0K0D6H1"/>
<keyword evidence="1" id="KW-0472">Membrane</keyword>
<dbReference type="WBParaSite" id="ACAC_0000566601-mRNA-1">
    <property type="protein sequence ID" value="ACAC_0000566601-mRNA-1"/>
    <property type="gene ID" value="ACAC_0000566601"/>
</dbReference>
<protein>
    <submittedName>
        <fullName evidence="3">Ovule protein</fullName>
    </submittedName>
</protein>
<reference evidence="3" key="2">
    <citation type="submission" date="2017-02" db="UniProtKB">
        <authorList>
            <consortium name="WormBaseParasite"/>
        </authorList>
    </citation>
    <scope>IDENTIFICATION</scope>
</reference>
<reference evidence="2" key="1">
    <citation type="submission" date="2012-09" db="EMBL/GenBank/DDBJ databases">
        <authorList>
            <person name="Martin A.A."/>
        </authorList>
    </citation>
    <scope>NUCLEOTIDE SEQUENCE</scope>
</reference>
<dbReference type="Proteomes" id="UP000035642">
    <property type="component" value="Unassembled WGS sequence"/>
</dbReference>
<keyword evidence="1" id="KW-0812">Transmembrane</keyword>
<evidence type="ECO:0000313" key="3">
    <source>
        <dbReference type="WBParaSite" id="ACAC_0000566601-mRNA-1"/>
    </source>
</evidence>
<name>A0A0K0D6H1_ANGCA</name>
<proteinExistence type="predicted"/>
<organism evidence="2 3">
    <name type="scientific">Angiostrongylus cantonensis</name>
    <name type="common">Rat lungworm</name>
    <dbReference type="NCBI Taxonomy" id="6313"/>
    <lineage>
        <taxon>Eukaryota</taxon>
        <taxon>Metazoa</taxon>
        <taxon>Ecdysozoa</taxon>
        <taxon>Nematoda</taxon>
        <taxon>Chromadorea</taxon>
        <taxon>Rhabditida</taxon>
        <taxon>Rhabditina</taxon>
        <taxon>Rhabditomorpha</taxon>
        <taxon>Strongyloidea</taxon>
        <taxon>Metastrongylidae</taxon>
        <taxon>Angiostrongylus</taxon>
    </lineage>
</organism>
<evidence type="ECO:0000256" key="1">
    <source>
        <dbReference type="SAM" id="Phobius"/>
    </source>
</evidence>
<keyword evidence="1" id="KW-1133">Transmembrane helix</keyword>
<sequence length="78" mass="8653">LAKPPSPSSVSGEKFVDIPLSNIRATIARRLTQSKVCLSPHHFVFVIGGFLLVFLYFMAKGKEGIRNQKVRRALNSIV</sequence>
<feature type="transmembrane region" description="Helical" evidence="1">
    <location>
        <begin position="41"/>
        <end position="59"/>
    </location>
</feature>
<accession>A0A0K0D6H1</accession>
<evidence type="ECO:0000313" key="2">
    <source>
        <dbReference type="Proteomes" id="UP000035642"/>
    </source>
</evidence>
<keyword evidence="2" id="KW-1185">Reference proteome</keyword>